<keyword evidence="3 9" id="KW-0812">Transmembrane</keyword>
<dbReference type="STRING" id="610380.E2BV48"/>
<evidence type="ECO:0000256" key="5">
    <source>
        <dbReference type="ARBA" id="ARBA00022840"/>
    </source>
</evidence>
<dbReference type="PANTHER" id="PTHR11384">
    <property type="entry name" value="ATP-BINDING CASSETTE, SUB-FAMILY D MEMBER"/>
    <property type="match status" value="1"/>
</dbReference>
<dbReference type="InterPro" id="IPR003593">
    <property type="entry name" value="AAA+_ATPase"/>
</dbReference>
<evidence type="ECO:0000313" key="12">
    <source>
        <dbReference type="EMBL" id="EFN80438.1"/>
    </source>
</evidence>
<feature type="domain" description="ABC transporter" evidence="10">
    <location>
        <begin position="531"/>
        <end position="765"/>
    </location>
</feature>
<dbReference type="SUPFAM" id="SSF52540">
    <property type="entry name" value="P-loop containing nucleoside triphosphate hydrolases"/>
    <property type="match status" value="1"/>
</dbReference>
<evidence type="ECO:0000256" key="6">
    <source>
        <dbReference type="ARBA" id="ARBA00022989"/>
    </source>
</evidence>
<dbReference type="GO" id="GO:0015910">
    <property type="term" value="P:long-chain fatty acid import into peroxisome"/>
    <property type="evidence" value="ECO:0007669"/>
    <property type="project" value="TreeGrafter"/>
</dbReference>
<dbReference type="EMBL" id="GL450810">
    <property type="protein sequence ID" value="EFN80438.1"/>
    <property type="molecule type" value="Genomic_DNA"/>
</dbReference>
<dbReference type="GO" id="GO:0016887">
    <property type="term" value="F:ATP hydrolysis activity"/>
    <property type="evidence" value="ECO:0007669"/>
    <property type="project" value="InterPro"/>
</dbReference>
<keyword evidence="13" id="KW-1185">Reference proteome</keyword>
<evidence type="ECO:0000256" key="4">
    <source>
        <dbReference type="ARBA" id="ARBA00022741"/>
    </source>
</evidence>
<keyword evidence="6 9" id="KW-1133">Transmembrane helix</keyword>
<dbReference type="GO" id="GO:0005778">
    <property type="term" value="C:peroxisomal membrane"/>
    <property type="evidence" value="ECO:0007669"/>
    <property type="project" value="TreeGrafter"/>
</dbReference>
<sequence length="798" mass="89012">MSVFSKLIDRASARYGVRQETLTRGIVGSALALYMLKLGYPYLAASIKRQLLRQRQRQQQQQQQRQQLQRCQRGDQESQRDDEVSKHDEKNGVVRGTSNDDEVALLPHDTTRSADDGGKPLVGLDRAFLRQLLMLLRIMVPGWRSRETGLLACATLTLLARTFLSVYVAELEGQIVKRIVLRDVHGFSHMLARWFAIALPATFVNSAIRYLEGRLALSFRERLVKYAYKMYLSQQTYYRVSALDTRLGGAEQRLTDDLSELASSVAHLYSSLTKPLLDCALVGIALISFSSKMGAKTIPGPLLAAAVITLTGQVLRLASPRFGQLVAEEAARRGKLREAHARISAHAEEIAFYSGHDTEHRYLNTAYKSLVTHLQRVLAVKLWYVMLEQFLMKYVWSGTGLLVIAMPLLYNTAVAQTTNGISENTDGGVSERTRYLTTSKNLLSSGADAVERLMSSYKELVALAGYAARVSEMLDVFKDAALCKYKRNVVTSGPSRLANGHTQQSVEKVIEFSNGTPVIKGIVRESTDGSIKLIDVPIVTPNCEVIVPSLTIHIKPGDHVLITGPNGCGKSSLFRVISGLWPVYDGTLIRPAERNLSEQGRPALFYIPQKPYMTVGCLRDQIIYPAQSSNSRNCSDEELLQLLDDVDLRGLVEREPEGFDALGDWDSTLSGGEKQRLAMTRLFYHAPQYALLDECTSAVSLEAEGIIYETAKKKGITLLTITHRVASLAKYHRLLLRFDGEGGWTFGPLDEKNLLVPPNREQQPTREVEREEEAKPSHYQMLHELRGIHPEESYVGIS</sequence>
<reference evidence="12 13" key="1">
    <citation type="journal article" date="2010" name="Science">
        <title>Genomic comparison of the ants Camponotus floridanus and Harpegnathos saltator.</title>
        <authorList>
            <person name="Bonasio R."/>
            <person name="Zhang G."/>
            <person name="Ye C."/>
            <person name="Mutti N.S."/>
            <person name="Fang X."/>
            <person name="Qin N."/>
            <person name="Donahue G."/>
            <person name="Yang P."/>
            <person name="Li Q."/>
            <person name="Li C."/>
            <person name="Zhang P."/>
            <person name="Huang Z."/>
            <person name="Berger S.L."/>
            <person name="Reinberg D."/>
            <person name="Wang J."/>
            <person name="Liebig J."/>
        </authorList>
    </citation>
    <scope>NUCLEOTIDE SEQUENCE [LARGE SCALE GENOMIC DNA]</scope>
    <source>
        <strain evidence="12 13">R22 G/1</strain>
    </source>
</reference>
<dbReference type="GO" id="GO:0140359">
    <property type="term" value="F:ABC-type transporter activity"/>
    <property type="evidence" value="ECO:0007669"/>
    <property type="project" value="InterPro"/>
</dbReference>
<dbReference type="InterPro" id="IPR011527">
    <property type="entry name" value="ABC1_TM_dom"/>
</dbReference>
<dbReference type="GO" id="GO:0007031">
    <property type="term" value="P:peroxisome organization"/>
    <property type="evidence" value="ECO:0007669"/>
    <property type="project" value="TreeGrafter"/>
</dbReference>
<dbReference type="Pfam" id="PF00005">
    <property type="entry name" value="ABC_tran"/>
    <property type="match status" value="1"/>
</dbReference>
<dbReference type="GO" id="GO:0006635">
    <property type="term" value="P:fatty acid beta-oxidation"/>
    <property type="evidence" value="ECO:0007669"/>
    <property type="project" value="TreeGrafter"/>
</dbReference>
<evidence type="ECO:0000256" key="9">
    <source>
        <dbReference type="SAM" id="Phobius"/>
    </source>
</evidence>
<dbReference type="FunCoup" id="E2BV48">
    <property type="interactions" value="316"/>
</dbReference>
<comment type="similarity">
    <text evidence="1">Belongs to the ABC transporter superfamily. ABCD family. Peroxisomal fatty acyl CoA transporter (TC 3.A.1.203) subfamily.</text>
</comment>
<dbReference type="GO" id="GO:0005524">
    <property type="term" value="F:ATP binding"/>
    <property type="evidence" value="ECO:0007669"/>
    <property type="project" value="UniProtKB-KW"/>
</dbReference>
<evidence type="ECO:0000259" key="11">
    <source>
        <dbReference type="PROSITE" id="PS50929"/>
    </source>
</evidence>
<keyword evidence="7 9" id="KW-0472">Membrane</keyword>
<dbReference type="PANTHER" id="PTHR11384:SF67">
    <property type="entry name" value="ATP-BINDING CASSETTE SUB-FAMILY D MEMBER 1"/>
    <property type="match status" value="1"/>
</dbReference>
<dbReference type="GO" id="GO:0042760">
    <property type="term" value="P:very long-chain fatty acid catabolic process"/>
    <property type="evidence" value="ECO:0007669"/>
    <property type="project" value="TreeGrafter"/>
</dbReference>
<evidence type="ECO:0000256" key="2">
    <source>
        <dbReference type="ARBA" id="ARBA00022448"/>
    </source>
</evidence>
<dbReference type="CDD" id="cd03223">
    <property type="entry name" value="ABCD_peroxisomal_ALDP"/>
    <property type="match status" value="1"/>
</dbReference>
<evidence type="ECO:0000256" key="7">
    <source>
        <dbReference type="ARBA" id="ARBA00023136"/>
    </source>
</evidence>
<dbReference type="Gene3D" id="1.20.1560.10">
    <property type="entry name" value="ABC transporter type 1, transmembrane domain"/>
    <property type="match status" value="1"/>
</dbReference>
<dbReference type="SMART" id="SM00382">
    <property type="entry name" value="AAA"/>
    <property type="match status" value="1"/>
</dbReference>
<feature type="compositionally biased region" description="Low complexity" evidence="8">
    <location>
        <begin position="58"/>
        <end position="71"/>
    </location>
</feature>
<dbReference type="OrthoDB" id="422637at2759"/>
<dbReference type="Proteomes" id="UP000008237">
    <property type="component" value="Unassembled WGS sequence"/>
</dbReference>
<dbReference type="SUPFAM" id="SSF90123">
    <property type="entry name" value="ABC transporter transmembrane region"/>
    <property type="match status" value="1"/>
</dbReference>
<evidence type="ECO:0000256" key="8">
    <source>
        <dbReference type="SAM" id="MobiDB-lite"/>
    </source>
</evidence>
<dbReference type="InParanoid" id="E2BV48"/>
<feature type="domain" description="ABC transmembrane type-1" evidence="11">
    <location>
        <begin position="154"/>
        <end position="392"/>
    </location>
</feature>
<feature type="region of interest" description="Disordered" evidence="8">
    <location>
        <begin position="58"/>
        <end position="117"/>
    </location>
</feature>
<organism evidence="13">
    <name type="scientific">Harpegnathos saltator</name>
    <name type="common">Jerdon's jumping ant</name>
    <dbReference type="NCBI Taxonomy" id="610380"/>
    <lineage>
        <taxon>Eukaryota</taxon>
        <taxon>Metazoa</taxon>
        <taxon>Ecdysozoa</taxon>
        <taxon>Arthropoda</taxon>
        <taxon>Hexapoda</taxon>
        <taxon>Insecta</taxon>
        <taxon>Pterygota</taxon>
        <taxon>Neoptera</taxon>
        <taxon>Endopterygota</taxon>
        <taxon>Hymenoptera</taxon>
        <taxon>Apocrita</taxon>
        <taxon>Aculeata</taxon>
        <taxon>Formicoidea</taxon>
        <taxon>Formicidae</taxon>
        <taxon>Ponerinae</taxon>
        <taxon>Ponerini</taxon>
        <taxon>Harpegnathos</taxon>
    </lineage>
</organism>
<name>E2BV48_HARSA</name>
<evidence type="ECO:0000256" key="3">
    <source>
        <dbReference type="ARBA" id="ARBA00022692"/>
    </source>
</evidence>
<dbReference type="InterPro" id="IPR036640">
    <property type="entry name" value="ABC1_TM_sf"/>
</dbReference>
<dbReference type="KEGG" id="hst:105186870"/>
<evidence type="ECO:0000259" key="10">
    <source>
        <dbReference type="PROSITE" id="PS50893"/>
    </source>
</evidence>
<gene>
    <name evidence="12" type="ORF">EAI_02891</name>
</gene>
<feature type="compositionally biased region" description="Basic and acidic residues" evidence="8">
    <location>
        <begin position="763"/>
        <end position="776"/>
    </location>
</feature>
<dbReference type="AlphaFoldDB" id="E2BV48"/>
<dbReference type="GO" id="GO:0005324">
    <property type="term" value="F:long-chain fatty acid transmembrane transporter activity"/>
    <property type="evidence" value="ECO:0007669"/>
    <property type="project" value="TreeGrafter"/>
</dbReference>
<keyword evidence="5 12" id="KW-0067">ATP-binding</keyword>
<dbReference type="PhylomeDB" id="E2BV48"/>
<feature type="compositionally biased region" description="Basic and acidic residues" evidence="8">
    <location>
        <begin position="72"/>
        <end position="92"/>
    </location>
</feature>
<dbReference type="PROSITE" id="PS50929">
    <property type="entry name" value="ABC_TM1F"/>
    <property type="match status" value="1"/>
</dbReference>
<keyword evidence="2" id="KW-0813">Transport</keyword>
<feature type="region of interest" description="Disordered" evidence="8">
    <location>
        <begin position="755"/>
        <end position="776"/>
    </location>
</feature>
<dbReference type="InterPro" id="IPR050835">
    <property type="entry name" value="ABC_transporter_sub-D"/>
</dbReference>
<proteinExistence type="inferred from homology"/>
<evidence type="ECO:0000256" key="1">
    <source>
        <dbReference type="ARBA" id="ARBA00008575"/>
    </source>
</evidence>
<evidence type="ECO:0000313" key="13">
    <source>
        <dbReference type="Proteomes" id="UP000008237"/>
    </source>
</evidence>
<keyword evidence="4" id="KW-0547">Nucleotide-binding</keyword>
<dbReference type="Gene3D" id="3.40.50.300">
    <property type="entry name" value="P-loop containing nucleotide triphosphate hydrolases"/>
    <property type="match status" value="1"/>
</dbReference>
<protein>
    <submittedName>
        <fullName evidence="12">ATP-binding cassette sub-family D member 2</fullName>
    </submittedName>
</protein>
<dbReference type="OMA" id="DIQAGHF"/>
<dbReference type="InterPro" id="IPR027417">
    <property type="entry name" value="P-loop_NTPase"/>
</dbReference>
<dbReference type="Pfam" id="PF06472">
    <property type="entry name" value="ABC_membrane_2"/>
    <property type="match status" value="1"/>
</dbReference>
<feature type="transmembrane region" description="Helical" evidence="9">
    <location>
        <begin position="26"/>
        <end position="47"/>
    </location>
</feature>
<dbReference type="PROSITE" id="PS50893">
    <property type="entry name" value="ABC_TRANSPORTER_2"/>
    <property type="match status" value="1"/>
</dbReference>
<accession>E2BV48</accession>
<dbReference type="InterPro" id="IPR003439">
    <property type="entry name" value="ABC_transporter-like_ATP-bd"/>
</dbReference>